<keyword evidence="2" id="KW-1133">Transmembrane helix</keyword>
<evidence type="ECO:0000256" key="2">
    <source>
        <dbReference type="SAM" id="Phobius"/>
    </source>
</evidence>
<dbReference type="RefSeq" id="XP_013405331.1">
    <property type="nucleotide sequence ID" value="XM_013549877.1"/>
</dbReference>
<feature type="region of interest" description="Disordered" evidence="1">
    <location>
        <begin position="169"/>
        <end position="188"/>
    </location>
</feature>
<dbReference type="InParanoid" id="A0A1S3J4Z2"/>
<feature type="region of interest" description="Disordered" evidence="1">
    <location>
        <begin position="58"/>
        <end position="84"/>
    </location>
</feature>
<evidence type="ECO:0000313" key="4">
    <source>
        <dbReference type="RefSeq" id="XP_013405331.1"/>
    </source>
</evidence>
<dbReference type="KEGG" id="lak:106170135"/>
<keyword evidence="2" id="KW-0812">Transmembrane</keyword>
<feature type="transmembrane region" description="Helical" evidence="2">
    <location>
        <begin position="95"/>
        <end position="121"/>
    </location>
</feature>
<evidence type="ECO:0000313" key="3">
    <source>
        <dbReference type="Proteomes" id="UP000085678"/>
    </source>
</evidence>
<sequence>MSPCSGCRPVFQYCEPGVLRCVDCSLPCGATDNQLLQFDCMQHCKAYNALRLSTRAPETRSSKYSARPSDLDLPASTTPTLPRETDRPLPVIRGVTFTVVGVVALAVVFALVSVAIAVLICRLRKRYRKRSIQRETEACELAVFVPEPAIEPAMDPLCIVDKSFDAGIPLGTTEQGPSQPSSYGGATSRNQDDLATTALLICRDLNAHGDSGKCVVPPEEDTRLKSFG</sequence>
<dbReference type="AlphaFoldDB" id="A0A1S3J4Z2"/>
<reference evidence="4" key="1">
    <citation type="submission" date="2025-08" db="UniProtKB">
        <authorList>
            <consortium name="RefSeq"/>
        </authorList>
    </citation>
    <scope>IDENTIFICATION</scope>
    <source>
        <tissue evidence="4">Gonads</tissue>
    </source>
</reference>
<keyword evidence="3" id="KW-1185">Reference proteome</keyword>
<name>A0A1S3J4Z2_LINAN</name>
<dbReference type="Proteomes" id="UP000085678">
    <property type="component" value="Unplaced"/>
</dbReference>
<organism evidence="3 4">
    <name type="scientific">Lingula anatina</name>
    <name type="common">Brachiopod</name>
    <name type="synonym">Lingula unguis</name>
    <dbReference type="NCBI Taxonomy" id="7574"/>
    <lineage>
        <taxon>Eukaryota</taxon>
        <taxon>Metazoa</taxon>
        <taxon>Spiralia</taxon>
        <taxon>Lophotrochozoa</taxon>
        <taxon>Brachiopoda</taxon>
        <taxon>Linguliformea</taxon>
        <taxon>Lingulata</taxon>
        <taxon>Lingulida</taxon>
        <taxon>Linguloidea</taxon>
        <taxon>Lingulidae</taxon>
        <taxon>Lingula</taxon>
    </lineage>
</organism>
<accession>A0A1S3J4Z2</accession>
<gene>
    <name evidence="4" type="primary">LOC106170135</name>
</gene>
<keyword evidence="2" id="KW-0472">Membrane</keyword>
<protein>
    <submittedName>
        <fullName evidence="4">Uncharacterized protein LOC106170135</fullName>
    </submittedName>
</protein>
<feature type="compositionally biased region" description="Polar residues" evidence="1">
    <location>
        <begin position="172"/>
        <end position="188"/>
    </location>
</feature>
<evidence type="ECO:0000256" key="1">
    <source>
        <dbReference type="SAM" id="MobiDB-lite"/>
    </source>
</evidence>
<dbReference type="GeneID" id="106170135"/>
<proteinExistence type="predicted"/>